<organism evidence="2 3">
    <name type="scientific">Actinoallomurus vinaceus</name>
    <dbReference type="NCBI Taxonomy" id="1080074"/>
    <lineage>
        <taxon>Bacteria</taxon>
        <taxon>Bacillati</taxon>
        <taxon>Actinomycetota</taxon>
        <taxon>Actinomycetes</taxon>
        <taxon>Streptosporangiales</taxon>
        <taxon>Thermomonosporaceae</taxon>
        <taxon>Actinoallomurus</taxon>
    </lineage>
</organism>
<evidence type="ECO:0000313" key="3">
    <source>
        <dbReference type="Proteomes" id="UP001501442"/>
    </source>
</evidence>
<accession>A0ABP8UIY0</accession>
<evidence type="ECO:0000313" key="2">
    <source>
        <dbReference type="EMBL" id="GAA4630148.1"/>
    </source>
</evidence>
<feature type="signal peptide" evidence="1">
    <location>
        <begin position="1"/>
        <end position="30"/>
    </location>
</feature>
<reference evidence="3" key="1">
    <citation type="journal article" date="2019" name="Int. J. Syst. Evol. Microbiol.">
        <title>The Global Catalogue of Microorganisms (GCM) 10K type strain sequencing project: providing services to taxonomists for standard genome sequencing and annotation.</title>
        <authorList>
            <consortium name="The Broad Institute Genomics Platform"/>
            <consortium name="The Broad Institute Genome Sequencing Center for Infectious Disease"/>
            <person name="Wu L."/>
            <person name="Ma J."/>
        </authorList>
    </citation>
    <scope>NUCLEOTIDE SEQUENCE [LARGE SCALE GENOMIC DNA]</scope>
    <source>
        <strain evidence="3">JCM 17939</strain>
    </source>
</reference>
<evidence type="ECO:0008006" key="4">
    <source>
        <dbReference type="Google" id="ProtNLM"/>
    </source>
</evidence>
<name>A0ABP8UIY0_9ACTN</name>
<protein>
    <recommendedName>
        <fullName evidence="4">PknH-like extracellular domain-containing protein</fullName>
    </recommendedName>
</protein>
<keyword evidence="3" id="KW-1185">Reference proteome</keyword>
<sequence length="240" mass="24936">MSAISSFDVTSRTSFALVLLLVAAAGCGHAERPAPAATTPSGPPASEAYNADQLTQALLTDIPGYERSGAPQTGQYGSLTAVRNSLQMQQAAKLDKPQCASSTRAVSSEKAVWSAPSALVAFVKGRDQTVSETLMAVGPDVAAQQVGLRVPASCRSFRVSVGGRWATGSVVDGGDTRIGEGSRTVGVSTTSGAASVRTWFVVLRSRGYLATVTLYGPGATRDEAERLAQQAYQQAERILP</sequence>
<evidence type="ECO:0000256" key="1">
    <source>
        <dbReference type="SAM" id="SignalP"/>
    </source>
</evidence>
<gene>
    <name evidence="2" type="ORF">GCM10023196_054290</name>
</gene>
<dbReference type="EMBL" id="BAABHK010000008">
    <property type="protein sequence ID" value="GAA4630148.1"/>
    <property type="molecule type" value="Genomic_DNA"/>
</dbReference>
<dbReference type="Proteomes" id="UP001501442">
    <property type="component" value="Unassembled WGS sequence"/>
</dbReference>
<comment type="caution">
    <text evidence="2">The sequence shown here is derived from an EMBL/GenBank/DDBJ whole genome shotgun (WGS) entry which is preliminary data.</text>
</comment>
<feature type="chain" id="PRO_5046815389" description="PknH-like extracellular domain-containing protein" evidence="1">
    <location>
        <begin position="31"/>
        <end position="240"/>
    </location>
</feature>
<proteinExistence type="predicted"/>
<keyword evidence="1" id="KW-0732">Signal</keyword>